<feature type="coiled-coil region" evidence="1">
    <location>
        <begin position="5"/>
        <end position="73"/>
    </location>
</feature>
<evidence type="ECO:0000313" key="2">
    <source>
        <dbReference type="EMBL" id="KAL2046432.1"/>
    </source>
</evidence>
<name>A0ABR4AKY9_9LECA</name>
<sequence>MATSAQKFCTNLSKLARDIEELRKDSHGLNIHDKLCSEQSVLKCELQQNYREINEKNQEMANLRQLKDDQIASLCAQKSNGLRSDDQVLNRKYQE</sequence>
<proteinExistence type="predicted"/>
<gene>
    <name evidence="2" type="ORF">N7G274_001879</name>
</gene>
<dbReference type="EMBL" id="JBEFKJ010000004">
    <property type="protein sequence ID" value="KAL2046432.1"/>
    <property type="molecule type" value="Genomic_DNA"/>
</dbReference>
<evidence type="ECO:0000313" key="3">
    <source>
        <dbReference type="Proteomes" id="UP001590950"/>
    </source>
</evidence>
<accession>A0ABR4AKY9</accession>
<dbReference type="Proteomes" id="UP001590950">
    <property type="component" value="Unassembled WGS sequence"/>
</dbReference>
<protein>
    <submittedName>
        <fullName evidence="2">Uncharacterized protein</fullName>
    </submittedName>
</protein>
<organism evidence="2 3">
    <name type="scientific">Stereocaulon virgatum</name>
    <dbReference type="NCBI Taxonomy" id="373712"/>
    <lineage>
        <taxon>Eukaryota</taxon>
        <taxon>Fungi</taxon>
        <taxon>Dikarya</taxon>
        <taxon>Ascomycota</taxon>
        <taxon>Pezizomycotina</taxon>
        <taxon>Lecanoromycetes</taxon>
        <taxon>OSLEUM clade</taxon>
        <taxon>Lecanoromycetidae</taxon>
        <taxon>Lecanorales</taxon>
        <taxon>Lecanorineae</taxon>
        <taxon>Stereocaulaceae</taxon>
        <taxon>Stereocaulon</taxon>
    </lineage>
</organism>
<comment type="caution">
    <text evidence="2">The sequence shown here is derived from an EMBL/GenBank/DDBJ whole genome shotgun (WGS) entry which is preliminary data.</text>
</comment>
<keyword evidence="1" id="KW-0175">Coiled coil</keyword>
<keyword evidence="3" id="KW-1185">Reference proteome</keyword>
<reference evidence="2 3" key="1">
    <citation type="submission" date="2024-09" db="EMBL/GenBank/DDBJ databases">
        <title>Rethinking Asexuality: The Enigmatic Case of Functional Sexual Genes in Lepraria (Stereocaulaceae).</title>
        <authorList>
            <person name="Doellman M."/>
            <person name="Sun Y."/>
            <person name="Barcenas-Pena A."/>
            <person name="Lumbsch H.T."/>
            <person name="Grewe F."/>
        </authorList>
    </citation>
    <scope>NUCLEOTIDE SEQUENCE [LARGE SCALE GENOMIC DNA]</scope>
    <source>
        <strain evidence="2 3">Mercado 3170</strain>
    </source>
</reference>
<evidence type="ECO:0000256" key="1">
    <source>
        <dbReference type="SAM" id="Coils"/>
    </source>
</evidence>